<name>A0ABD5TGH3_9EURY</name>
<evidence type="ECO:0000313" key="2">
    <source>
        <dbReference type="EMBL" id="MFC6787118.1"/>
    </source>
</evidence>
<comment type="caution">
    <text evidence="2">The sequence shown here is derived from an EMBL/GenBank/DDBJ whole genome shotgun (WGS) entry which is preliminary data.</text>
</comment>
<dbReference type="Proteomes" id="UP001596443">
    <property type="component" value="Unassembled WGS sequence"/>
</dbReference>
<proteinExistence type="predicted"/>
<protein>
    <submittedName>
        <fullName evidence="2">Uncharacterized protein</fullName>
    </submittedName>
</protein>
<accession>A0ABD5TGH3</accession>
<evidence type="ECO:0000256" key="1">
    <source>
        <dbReference type="SAM" id="MobiDB-lite"/>
    </source>
</evidence>
<keyword evidence="3" id="KW-1185">Reference proteome</keyword>
<feature type="compositionally biased region" description="Basic and acidic residues" evidence="1">
    <location>
        <begin position="1"/>
        <end position="10"/>
    </location>
</feature>
<dbReference type="AlphaFoldDB" id="A0ABD5TGH3"/>
<organism evidence="2 3">
    <name type="scientific">Halobaculum halobium</name>
    <dbReference type="NCBI Taxonomy" id="3032281"/>
    <lineage>
        <taxon>Archaea</taxon>
        <taxon>Methanobacteriati</taxon>
        <taxon>Methanobacteriota</taxon>
        <taxon>Stenosarchaea group</taxon>
        <taxon>Halobacteria</taxon>
        <taxon>Halobacteriales</taxon>
        <taxon>Haloferacaceae</taxon>
        <taxon>Halobaculum</taxon>
    </lineage>
</organism>
<feature type="region of interest" description="Disordered" evidence="1">
    <location>
        <begin position="1"/>
        <end position="24"/>
    </location>
</feature>
<dbReference type="RefSeq" id="WP_284061300.1">
    <property type="nucleotide sequence ID" value="NZ_CP126158.1"/>
</dbReference>
<evidence type="ECO:0000313" key="3">
    <source>
        <dbReference type="Proteomes" id="UP001596443"/>
    </source>
</evidence>
<sequence length="134" mass="14491">MGFEKFDEAGSGRGRPAGTDPMISIRKSGSIGVNRAALEEFFEDNEGAVLYFDEDVNRIGIEPVPDTDADDAAYTVSVTDSGGTIAPKAFLETYDLIPDVTTQYDPVWDDDDDQSLVVLNLEDPTGTYGSPDDE</sequence>
<reference evidence="2 3" key="1">
    <citation type="journal article" date="2019" name="Int. J. Syst. Evol. Microbiol.">
        <title>The Global Catalogue of Microorganisms (GCM) 10K type strain sequencing project: providing services to taxonomists for standard genome sequencing and annotation.</title>
        <authorList>
            <consortium name="The Broad Institute Genomics Platform"/>
            <consortium name="The Broad Institute Genome Sequencing Center for Infectious Disease"/>
            <person name="Wu L."/>
            <person name="Ma J."/>
        </authorList>
    </citation>
    <scope>NUCLEOTIDE SEQUENCE [LARGE SCALE GENOMIC DNA]</scope>
    <source>
        <strain evidence="2 3">SYNS20</strain>
    </source>
</reference>
<dbReference type="GeneID" id="81210228"/>
<gene>
    <name evidence="2" type="ORF">ACFQFD_14270</name>
</gene>
<dbReference type="EMBL" id="JBHSWX010000012">
    <property type="protein sequence ID" value="MFC6787118.1"/>
    <property type="molecule type" value="Genomic_DNA"/>
</dbReference>